<dbReference type="AlphaFoldDB" id="A0A6V7RB23"/>
<gene>
    <name evidence="4" type="ORF">JEODO184_00595</name>
</gene>
<evidence type="ECO:0000313" key="5">
    <source>
        <dbReference type="Proteomes" id="UP000589351"/>
    </source>
</evidence>
<keyword evidence="4" id="KW-0456">Lyase</keyword>
<proteinExistence type="inferred from homology"/>
<dbReference type="EMBL" id="CAJEWD010000004">
    <property type="protein sequence ID" value="CAD2073962.1"/>
    <property type="molecule type" value="Genomic_DNA"/>
</dbReference>
<comment type="caution">
    <text evidence="4">The sequence shown here is derived from an EMBL/GenBank/DDBJ whole genome shotgun (WGS) entry which is preliminary data.</text>
</comment>
<dbReference type="InterPro" id="IPR051121">
    <property type="entry name" value="FAH"/>
</dbReference>
<evidence type="ECO:0000256" key="2">
    <source>
        <dbReference type="ARBA" id="ARBA00022723"/>
    </source>
</evidence>
<dbReference type="InterPro" id="IPR036663">
    <property type="entry name" value="Fumarylacetoacetase_C_sf"/>
</dbReference>
<evidence type="ECO:0000259" key="3">
    <source>
        <dbReference type="Pfam" id="PF01557"/>
    </source>
</evidence>
<dbReference type="Proteomes" id="UP000589351">
    <property type="component" value="Unassembled WGS sequence"/>
</dbReference>
<organism evidence="4 5">
    <name type="scientific">Jeotgalicoccus meleagridis</name>
    <dbReference type="NCBI Taxonomy" id="2759181"/>
    <lineage>
        <taxon>Bacteria</taxon>
        <taxon>Bacillati</taxon>
        <taxon>Bacillota</taxon>
        <taxon>Bacilli</taxon>
        <taxon>Bacillales</taxon>
        <taxon>Staphylococcaceae</taxon>
        <taxon>Jeotgalicoccus</taxon>
    </lineage>
</organism>
<dbReference type="FunFam" id="3.90.850.10:FF:000002">
    <property type="entry name" value="2-hydroxyhepta-2,4-diene-1,7-dioate isomerase"/>
    <property type="match status" value="1"/>
</dbReference>
<sequence length="286" mass="32150">MKLLTFVDDISQTYRTGVLTSKGVLDISDDFSSIEDVMSNLAKLEALIDFYVEGEGVEFLNYEDLTLGPVIPNPKKIICVGLNYKRHAEEMKVDIPDRPILFSKFNNALTADQSTIKIPKGTEMIDYEGELALIIGKRAKNVSREEAMDYVFGYSNANDVSERESQFKTSQWLTGKTYDGFCPVGPYIVTLEELGEPHKLRIKTYVNGELRQDSNTNDMIFKSKSLVSHISQYMTLEPGDIILTGTPEGVASGYKTAVKPWIKDGDIVTVEIESLGRLTNRFEMER</sequence>
<dbReference type="InterPro" id="IPR011234">
    <property type="entry name" value="Fumarylacetoacetase-like_C"/>
</dbReference>
<feature type="domain" description="Fumarylacetoacetase-like C-terminal" evidence="3">
    <location>
        <begin position="76"/>
        <end position="282"/>
    </location>
</feature>
<dbReference type="PANTHER" id="PTHR42796">
    <property type="entry name" value="FUMARYLACETOACETATE HYDROLASE DOMAIN-CONTAINING PROTEIN 2A-RELATED"/>
    <property type="match status" value="1"/>
</dbReference>
<dbReference type="PANTHER" id="PTHR42796:SF4">
    <property type="entry name" value="FUMARYLACETOACETATE HYDROLASE DOMAIN-CONTAINING PROTEIN 2A"/>
    <property type="match status" value="1"/>
</dbReference>
<dbReference type="GO" id="GO:0016853">
    <property type="term" value="F:isomerase activity"/>
    <property type="evidence" value="ECO:0007669"/>
    <property type="project" value="UniProtKB-ARBA"/>
</dbReference>
<evidence type="ECO:0000256" key="1">
    <source>
        <dbReference type="ARBA" id="ARBA00010211"/>
    </source>
</evidence>
<dbReference type="GO" id="GO:0046872">
    <property type="term" value="F:metal ion binding"/>
    <property type="evidence" value="ECO:0007669"/>
    <property type="project" value="UniProtKB-KW"/>
</dbReference>
<protein>
    <submittedName>
        <fullName evidence="4">Ureidoglycolate lyase</fullName>
    </submittedName>
</protein>
<name>A0A6V7RB23_9STAP</name>
<dbReference type="Gene3D" id="3.90.850.10">
    <property type="entry name" value="Fumarylacetoacetase-like, C-terminal domain"/>
    <property type="match status" value="1"/>
</dbReference>
<dbReference type="RefSeq" id="WP_185125140.1">
    <property type="nucleotide sequence ID" value="NZ_CAJEWD010000004.1"/>
</dbReference>
<dbReference type="SUPFAM" id="SSF56529">
    <property type="entry name" value="FAH"/>
    <property type="match status" value="1"/>
</dbReference>
<keyword evidence="5" id="KW-1185">Reference proteome</keyword>
<dbReference type="GO" id="GO:0016829">
    <property type="term" value="F:lyase activity"/>
    <property type="evidence" value="ECO:0007669"/>
    <property type="project" value="UniProtKB-KW"/>
</dbReference>
<evidence type="ECO:0000313" key="4">
    <source>
        <dbReference type="EMBL" id="CAD2073962.1"/>
    </source>
</evidence>
<comment type="similarity">
    <text evidence="1">Belongs to the FAH family.</text>
</comment>
<dbReference type="Pfam" id="PF01557">
    <property type="entry name" value="FAA_hydrolase"/>
    <property type="match status" value="1"/>
</dbReference>
<accession>A0A6V7RB23</accession>
<dbReference type="GO" id="GO:0019752">
    <property type="term" value="P:carboxylic acid metabolic process"/>
    <property type="evidence" value="ECO:0007669"/>
    <property type="project" value="UniProtKB-ARBA"/>
</dbReference>
<reference evidence="4 5" key="1">
    <citation type="submission" date="2020-07" db="EMBL/GenBank/DDBJ databases">
        <authorList>
            <person name="Criscuolo A."/>
        </authorList>
    </citation>
    <scope>NUCLEOTIDE SEQUENCE [LARGE SCALE GENOMIC DNA]</scope>
    <source>
        <strain evidence="4">CIP111649</strain>
    </source>
</reference>
<keyword evidence="2" id="KW-0479">Metal-binding</keyword>